<evidence type="ECO:0000313" key="2">
    <source>
        <dbReference type="Proteomes" id="UP000789860"/>
    </source>
</evidence>
<sequence length="351" mass="40378">SEDSLELESSLKPEGSLELESLVESEDSVKLEGSVEPKDVRSENLLELLENILFQKGKAYYSLEAFKYMANQYSEAKGFKLMRISPTGCEIPKDIKEEILLLKKAGIPTSQIQSLLVAHDFLLLLQQKCRNDPEFSFEFELDYKNSLNAYEEAEDISAYKKLKFSAEWNKKDMYMYEEIASENELHRFKLLCYEKSDTIHWQKDLPELELAKAYINFYNYSQTQALRTLALQGSSSESSTDPNKCVDFTLYLKEYLEALYINTDSSSNSTRIENMTASLQLPVINNLPKSKAVERSKKGRIRSQKENTSVAIVKKKHGQLKKAFEKSLTKNQSENNSLSCFRNIYRVCNKV</sequence>
<name>A0ACA9KVW7_9GLOM</name>
<evidence type="ECO:0000313" key="1">
    <source>
        <dbReference type="EMBL" id="CAG8496524.1"/>
    </source>
</evidence>
<accession>A0ACA9KVW7</accession>
<protein>
    <submittedName>
        <fullName evidence="1">10025_t:CDS:1</fullName>
    </submittedName>
</protein>
<reference evidence="1" key="1">
    <citation type="submission" date="2021-06" db="EMBL/GenBank/DDBJ databases">
        <authorList>
            <person name="Kallberg Y."/>
            <person name="Tangrot J."/>
            <person name="Rosling A."/>
        </authorList>
    </citation>
    <scope>NUCLEOTIDE SEQUENCE</scope>
    <source>
        <strain evidence="1">AU212A</strain>
    </source>
</reference>
<proteinExistence type="predicted"/>
<dbReference type="EMBL" id="CAJVPM010003083">
    <property type="protein sequence ID" value="CAG8496524.1"/>
    <property type="molecule type" value="Genomic_DNA"/>
</dbReference>
<organism evidence="1 2">
    <name type="scientific">Scutellospora calospora</name>
    <dbReference type="NCBI Taxonomy" id="85575"/>
    <lineage>
        <taxon>Eukaryota</taxon>
        <taxon>Fungi</taxon>
        <taxon>Fungi incertae sedis</taxon>
        <taxon>Mucoromycota</taxon>
        <taxon>Glomeromycotina</taxon>
        <taxon>Glomeromycetes</taxon>
        <taxon>Diversisporales</taxon>
        <taxon>Gigasporaceae</taxon>
        <taxon>Scutellospora</taxon>
    </lineage>
</organism>
<gene>
    <name evidence="1" type="ORF">SCALOS_LOCUS3052</name>
</gene>
<feature type="non-terminal residue" evidence="1">
    <location>
        <position position="1"/>
    </location>
</feature>
<comment type="caution">
    <text evidence="1">The sequence shown here is derived from an EMBL/GenBank/DDBJ whole genome shotgun (WGS) entry which is preliminary data.</text>
</comment>
<dbReference type="Proteomes" id="UP000789860">
    <property type="component" value="Unassembled WGS sequence"/>
</dbReference>
<keyword evidence="2" id="KW-1185">Reference proteome</keyword>